<keyword evidence="1" id="KW-0472">Membrane</keyword>
<accession>A0A4D6HTH5</accession>
<feature type="transmembrane region" description="Helical" evidence="1">
    <location>
        <begin position="159"/>
        <end position="179"/>
    </location>
</feature>
<proteinExistence type="predicted"/>
<evidence type="ECO:0000313" key="2">
    <source>
        <dbReference type="EMBL" id="QCC57060.1"/>
    </source>
</evidence>
<protein>
    <submittedName>
        <fullName evidence="2">HdeD family acid-resistance protein</fullName>
    </submittedName>
</protein>
<organism evidence="2 3">
    <name type="scientific">Natronorubrum bangense</name>
    <dbReference type="NCBI Taxonomy" id="61858"/>
    <lineage>
        <taxon>Archaea</taxon>
        <taxon>Methanobacteriati</taxon>
        <taxon>Methanobacteriota</taxon>
        <taxon>Stenosarchaea group</taxon>
        <taxon>Halobacteria</taxon>
        <taxon>Halobacteriales</taxon>
        <taxon>Natrialbaceae</taxon>
        <taxon>Natronorubrum</taxon>
    </lineage>
</organism>
<dbReference type="AlphaFoldDB" id="A0A4D6HTH5"/>
<feature type="transmembrane region" description="Helical" evidence="1">
    <location>
        <begin position="101"/>
        <end position="121"/>
    </location>
</feature>
<geneLocation type="plasmid" evidence="2 3">
    <name>unnamed4</name>
</geneLocation>
<dbReference type="GO" id="GO:0005886">
    <property type="term" value="C:plasma membrane"/>
    <property type="evidence" value="ECO:0007669"/>
    <property type="project" value="TreeGrafter"/>
</dbReference>
<keyword evidence="2" id="KW-0614">Plasmid</keyword>
<gene>
    <name evidence="2" type="ORF">DV706_21320</name>
</gene>
<evidence type="ECO:0000313" key="3">
    <source>
        <dbReference type="Proteomes" id="UP000296822"/>
    </source>
</evidence>
<dbReference type="InterPro" id="IPR052712">
    <property type="entry name" value="Acid_resist_chaperone_HdeD"/>
</dbReference>
<feature type="transmembrane region" description="Helical" evidence="1">
    <location>
        <begin position="133"/>
        <end position="153"/>
    </location>
</feature>
<keyword evidence="1" id="KW-1133">Transmembrane helix</keyword>
<dbReference type="Pfam" id="PF03729">
    <property type="entry name" value="DUF308"/>
    <property type="match status" value="1"/>
</dbReference>
<feature type="transmembrane region" description="Helical" evidence="1">
    <location>
        <begin position="20"/>
        <end position="40"/>
    </location>
</feature>
<reference evidence="2 3" key="1">
    <citation type="journal article" date="2019" name="Nat. Commun.">
        <title>A new type of DNA phosphorothioation-based antiviral system in archaea.</title>
        <authorList>
            <person name="Xiong L."/>
            <person name="Liu S."/>
            <person name="Chen S."/>
            <person name="Xiao Y."/>
            <person name="Zhu B."/>
            <person name="Gao Y."/>
            <person name="Zhang Y."/>
            <person name="Chen B."/>
            <person name="Luo J."/>
            <person name="Deng Z."/>
            <person name="Chen X."/>
            <person name="Wang L."/>
            <person name="Chen S."/>
        </authorList>
    </citation>
    <scope>NUCLEOTIDE SEQUENCE [LARGE SCALE GENOMIC DNA]</scope>
    <source>
        <strain evidence="2 3">JCM 10635</strain>
        <plasmid evidence="2 3">unnamed4</plasmid>
    </source>
</reference>
<feature type="transmembrane region" description="Helical" evidence="1">
    <location>
        <begin position="77"/>
        <end position="95"/>
    </location>
</feature>
<dbReference type="KEGG" id="nbg:DV706_21320"/>
<dbReference type="GeneID" id="39853824"/>
<dbReference type="Proteomes" id="UP000296822">
    <property type="component" value="Plasmid unnamed4"/>
</dbReference>
<name>A0A4D6HTH5_9EURY</name>
<dbReference type="EMBL" id="CP031309">
    <property type="protein sequence ID" value="QCC57060.1"/>
    <property type="molecule type" value="Genomic_DNA"/>
</dbReference>
<evidence type="ECO:0000256" key="1">
    <source>
        <dbReference type="SAM" id="Phobius"/>
    </source>
</evidence>
<dbReference type="InterPro" id="IPR005325">
    <property type="entry name" value="DUF308_memb"/>
</dbReference>
<dbReference type="PANTHER" id="PTHR34989:SF1">
    <property type="entry name" value="PROTEIN HDED"/>
    <property type="match status" value="1"/>
</dbReference>
<feature type="transmembrane region" description="Helical" evidence="1">
    <location>
        <begin position="46"/>
        <end position="68"/>
    </location>
</feature>
<dbReference type="RefSeq" id="WP_006068070.1">
    <property type="nucleotide sequence ID" value="NZ_CP031309.1"/>
</dbReference>
<sequence>MATTPADNEAVDDTLLEMNWGTLTVAGGIIAAFGIIAIAFPYLTGLSLTVLLGFLLLGVGIVHGAALFSTRGWKGRIWQLVLGVVAVLAGLSLLINPVVGLATLTVLVIAYLLVEGVVELVASVRMGGQEGSLYVAVSGVLSLVLAGLLWAGFPASAAWAIGLLVGISLLTTGVSMMLVSRSGKRLTQEFDASISDSPKA</sequence>
<keyword evidence="1" id="KW-0812">Transmembrane</keyword>
<dbReference type="PANTHER" id="PTHR34989">
    <property type="entry name" value="PROTEIN HDED"/>
    <property type="match status" value="1"/>
</dbReference>